<evidence type="ECO:0000256" key="1">
    <source>
        <dbReference type="ARBA" id="ARBA00004127"/>
    </source>
</evidence>
<keyword evidence="6" id="KW-0489">Methyltransferase</keyword>
<dbReference type="PANTHER" id="PTHR43847">
    <property type="entry name" value="BLL3993 PROTEIN"/>
    <property type="match status" value="1"/>
</dbReference>
<keyword evidence="4 5" id="KW-0472">Membrane</keyword>
<sequence length="200" mass="22649">MSVELFTRHFLGTFFLLIGVLFATRAMGLSARLGFSHIQYGRSGSAAWWNRQLFNIFRAAILGVCLVRMFADIDPWLGVFSWLYQPPVLLLGVFMLLCSFGLASYLQAYMHEDWRSGIAVENRPGLVTSGPYARSRNPLFLAVILGQLGFFLALPSVFSLACLVVGVWVIRRQALAEESALAESYGEPYRQYRQRVPRWL</sequence>
<evidence type="ECO:0000313" key="7">
    <source>
        <dbReference type="Proteomes" id="UP000198644"/>
    </source>
</evidence>
<evidence type="ECO:0000256" key="2">
    <source>
        <dbReference type="ARBA" id="ARBA00022692"/>
    </source>
</evidence>
<dbReference type="EMBL" id="FOYW01000003">
    <property type="protein sequence ID" value="SFR80678.1"/>
    <property type="molecule type" value="Genomic_DNA"/>
</dbReference>
<dbReference type="GO" id="GO:0008168">
    <property type="term" value="F:methyltransferase activity"/>
    <property type="evidence" value="ECO:0007669"/>
    <property type="project" value="UniProtKB-KW"/>
</dbReference>
<dbReference type="GO" id="GO:0032259">
    <property type="term" value="P:methylation"/>
    <property type="evidence" value="ECO:0007669"/>
    <property type="project" value="UniProtKB-KW"/>
</dbReference>
<gene>
    <name evidence="6" type="ORF">SAMN05216203_3103</name>
</gene>
<name>A0A1I6JNY9_9GAMM</name>
<evidence type="ECO:0000256" key="4">
    <source>
        <dbReference type="ARBA" id="ARBA00023136"/>
    </source>
</evidence>
<dbReference type="GO" id="GO:0012505">
    <property type="term" value="C:endomembrane system"/>
    <property type="evidence" value="ECO:0007669"/>
    <property type="project" value="UniProtKB-SubCell"/>
</dbReference>
<protein>
    <submittedName>
        <fullName evidence="6">Protein-S-isoprenylcysteine O-methyltransferase Ste14</fullName>
    </submittedName>
</protein>
<proteinExistence type="predicted"/>
<dbReference type="InterPro" id="IPR007318">
    <property type="entry name" value="Phopholipid_MeTrfase"/>
</dbReference>
<keyword evidence="2 5" id="KW-0812">Transmembrane</keyword>
<dbReference type="OrthoDB" id="9811969at2"/>
<evidence type="ECO:0000313" key="6">
    <source>
        <dbReference type="EMBL" id="SFR80678.1"/>
    </source>
</evidence>
<dbReference type="STRING" id="650891.SAMN05216203_3103"/>
<keyword evidence="7" id="KW-1185">Reference proteome</keyword>
<feature type="transmembrane region" description="Helical" evidence="5">
    <location>
        <begin position="83"/>
        <end position="106"/>
    </location>
</feature>
<evidence type="ECO:0000256" key="3">
    <source>
        <dbReference type="ARBA" id="ARBA00022989"/>
    </source>
</evidence>
<dbReference type="Proteomes" id="UP000198644">
    <property type="component" value="Unassembled WGS sequence"/>
</dbReference>
<comment type="subcellular location">
    <subcellularLocation>
        <location evidence="1">Endomembrane system</location>
        <topology evidence="1">Multi-pass membrane protein</topology>
    </subcellularLocation>
</comment>
<dbReference type="PANTHER" id="PTHR43847:SF1">
    <property type="entry name" value="BLL3993 PROTEIN"/>
    <property type="match status" value="1"/>
</dbReference>
<dbReference type="AlphaFoldDB" id="A0A1I6JNY9"/>
<evidence type="ECO:0000256" key="5">
    <source>
        <dbReference type="SAM" id="Phobius"/>
    </source>
</evidence>
<keyword evidence="3 5" id="KW-1133">Transmembrane helix</keyword>
<accession>A0A1I6JNY9</accession>
<dbReference type="InterPro" id="IPR052527">
    <property type="entry name" value="Metal_cation-efflux_comp"/>
</dbReference>
<dbReference type="Gene3D" id="1.20.120.1630">
    <property type="match status" value="1"/>
</dbReference>
<reference evidence="6 7" key="1">
    <citation type="submission" date="2016-10" db="EMBL/GenBank/DDBJ databases">
        <authorList>
            <person name="de Groot N.N."/>
        </authorList>
    </citation>
    <scope>NUCLEOTIDE SEQUENCE [LARGE SCALE GENOMIC DNA]</scope>
    <source>
        <strain evidence="6 7">CGMCC 1.9167</strain>
    </source>
</reference>
<organism evidence="6 7">
    <name type="scientific">Marinobacter daqiaonensis</name>
    <dbReference type="NCBI Taxonomy" id="650891"/>
    <lineage>
        <taxon>Bacteria</taxon>
        <taxon>Pseudomonadati</taxon>
        <taxon>Pseudomonadota</taxon>
        <taxon>Gammaproteobacteria</taxon>
        <taxon>Pseudomonadales</taxon>
        <taxon>Marinobacteraceae</taxon>
        <taxon>Marinobacter</taxon>
    </lineage>
</organism>
<feature type="transmembrane region" description="Helical" evidence="5">
    <location>
        <begin position="139"/>
        <end position="170"/>
    </location>
</feature>
<dbReference type="RefSeq" id="WP_092015211.1">
    <property type="nucleotide sequence ID" value="NZ_FOYW01000003.1"/>
</dbReference>
<dbReference type="Pfam" id="PF04191">
    <property type="entry name" value="PEMT"/>
    <property type="match status" value="1"/>
</dbReference>
<keyword evidence="6" id="KW-0808">Transferase</keyword>